<dbReference type="InterPro" id="IPR023227">
    <property type="entry name" value="SAM_OH_AdoTrfase_C_sf"/>
</dbReference>
<feature type="domain" description="S-adenosyl-l-methionine hydroxide adenosyltransferase C-terminal" evidence="1">
    <location>
        <begin position="263"/>
        <end position="343"/>
    </location>
</feature>
<evidence type="ECO:0000313" key="3">
    <source>
        <dbReference type="Proteomes" id="UP000617628"/>
    </source>
</evidence>
<dbReference type="InterPro" id="IPR046470">
    <property type="entry name" value="SAM_HAT_C"/>
</dbReference>
<reference evidence="2" key="1">
    <citation type="submission" date="2021-01" db="EMBL/GenBank/DDBJ databases">
        <title>Modified the classification status of verrucomicrobia.</title>
        <authorList>
            <person name="Feng X."/>
        </authorList>
    </citation>
    <scope>NUCLEOTIDE SEQUENCE</scope>
    <source>
        <strain evidence="2">KCTC 13126</strain>
    </source>
</reference>
<name>A0A934RTR3_9BACT</name>
<evidence type="ECO:0000259" key="1">
    <source>
        <dbReference type="Pfam" id="PF20257"/>
    </source>
</evidence>
<dbReference type="Proteomes" id="UP000617628">
    <property type="component" value="Unassembled WGS sequence"/>
</dbReference>
<dbReference type="RefSeq" id="WP_200354437.1">
    <property type="nucleotide sequence ID" value="NZ_JAENIL010000007.1"/>
</dbReference>
<dbReference type="SUPFAM" id="SSF101852">
    <property type="entry name" value="Bacterial fluorinating enzyme, C-terminal domain"/>
    <property type="match status" value="1"/>
</dbReference>
<dbReference type="Pfam" id="PF20257">
    <property type="entry name" value="SAM_HAT_C"/>
    <property type="match status" value="1"/>
</dbReference>
<dbReference type="AlphaFoldDB" id="A0A934RTR3"/>
<protein>
    <recommendedName>
        <fullName evidence="1">S-adenosyl-l-methionine hydroxide adenosyltransferase C-terminal domain-containing protein</fullName>
    </recommendedName>
</protein>
<sequence length="349" mass="38731">MRLLLVTLLLFVNQNARGAIEQKQTVIEGAKASVLVDPELWNKKLIVVAHGYVPGDRPLLDPLNKNDQHFALFLESGWMVAATSYRRNGLIIRDAITDLELLYDWVVDEYDRPELTIVHGSSMGGMIVSLIAEQDQSRFDAALATGAALRLKEEKNPLALKHQPLIPLLFLSNRSEIKGPAAYQKKSLKNGKNAALWQVDRDGHVNLNTKERFQANQALELWLAKGEIELTRDGTIDMSPEKSGTELIDGVLNVPIRKIRKSYGNLTLDLIRSDLEAIGLKLGDRVKVTYQNQSHACLIGTSYGDVKVGEWVLFQRADGYYLLSRNFADAASTLGISLGDTIQLTLAEG</sequence>
<dbReference type="InterPro" id="IPR029058">
    <property type="entry name" value="AB_hydrolase_fold"/>
</dbReference>
<proteinExistence type="predicted"/>
<keyword evidence="3" id="KW-1185">Reference proteome</keyword>
<dbReference type="Gene3D" id="3.40.50.1820">
    <property type="entry name" value="alpha/beta hydrolase"/>
    <property type="match status" value="1"/>
</dbReference>
<dbReference type="Gene3D" id="2.40.30.90">
    <property type="entry name" value="Bacterial fluorinating enzyme like"/>
    <property type="match status" value="1"/>
</dbReference>
<accession>A0A934RTR3</accession>
<evidence type="ECO:0000313" key="2">
    <source>
        <dbReference type="EMBL" id="MBK1876221.1"/>
    </source>
</evidence>
<comment type="caution">
    <text evidence="2">The sequence shown here is derived from an EMBL/GenBank/DDBJ whole genome shotgun (WGS) entry which is preliminary data.</text>
</comment>
<dbReference type="EMBL" id="JAENIL010000007">
    <property type="protein sequence ID" value="MBK1876221.1"/>
    <property type="molecule type" value="Genomic_DNA"/>
</dbReference>
<gene>
    <name evidence="2" type="ORF">JIN87_05035</name>
</gene>
<organism evidence="2 3">
    <name type="scientific">Pelagicoccus mobilis</name>
    <dbReference type="NCBI Taxonomy" id="415221"/>
    <lineage>
        <taxon>Bacteria</taxon>
        <taxon>Pseudomonadati</taxon>
        <taxon>Verrucomicrobiota</taxon>
        <taxon>Opitutia</taxon>
        <taxon>Puniceicoccales</taxon>
        <taxon>Pelagicoccaceae</taxon>
        <taxon>Pelagicoccus</taxon>
    </lineage>
</organism>
<dbReference type="SUPFAM" id="SSF53474">
    <property type="entry name" value="alpha/beta-Hydrolases"/>
    <property type="match status" value="1"/>
</dbReference>